<organism evidence="2 3">
    <name type="scientific">Rhodopirellula baltica (strain DSM 10527 / NCIMB 13988 / SH1)</name>
    <dbReference type="NCBI Taxonomy" id="243090"/>
    <lineage>
        <taxon>Bacteria</taxon>
        <taxon>Pseudomonadati</taxon>
        <taxon>Planctomycetota</taxon>
        <taxon>Planctomycetia</taxon>
        <taxon>Pirellulales</taxon>
        <taxon>Pirellulaceae</taxon>
        <taxon>Rhodopirellula</taxon>
    </lineage>
</organism>
<dbReference type="Proteomes" id="UP000001025">
    <property type="component" value="Chromosome"/>
</dbReference>
<keyword evidence="3" id="KW-1185">Reference proteome</keyword>
<dbReference type="HOGENOM" id="CLU_3122029_0_0_0"/>
<name>Q7UN21_RHOBA</name>
<dbReference type="KEGG" id="rba:RB7832"/>
<dbReference type="EMBL" id="BX294146">
    <property type="protein sequence ID" value="CAD75598.1"/>
    <property type="molecule type" value="Genomic_DNA"/>
</dbReference>
<gene>
    <name evidence="2" type="ordered locus">RB7832</name>
</gene>
<protein>
    <submittedName>
        <fullName evidence="2">Uncharacterized protein</fullName>
    </submittedName>
</protein>
<evidence type="ECO:0000256" key="1">
    <source>
        <dbReference type="SAM" id="MobiDB-lite"/>
    </source>
</evidence>
<dbReference type="InParanoid" id="Q7UN21"/>
<dbReference type="STRING" id="243090.RB7832"/>
<accession>Q7UN21</accession>
<feature type="region of interest" description="Disordered" evidence="1">
    <location>
        <begin position="1"/>
        <end position="50"/>
    </location>
</feature>
<sequence length="50" mass="5566">MPPHRGPTQVTPSHTRIGHGFPHGRMSRRNHSGSASADHLSRSLRRSRNS</sequence>
<dbReference type="EnsemblBacteria" id="CAD75598">
    <property type="protein sequence ID" value="CAD75598"/>
    <property type="gene ID" value="RB7832"/>
</dbReference>
<evidence type="ECO:0000313" key="2">
    <source>
        <dbReference type="EMBL" id="CAD75598.1"/>
    </source>
</evidence>
<reference evidence="2 3" key="1">
    <citation type="journal article" date="2003" name="Proc. Natl. Acad. Sci. U.S.A.">
        <title>Complete genome sequence of the marine planctomycete Pirellula sp. strain 1.</title>
        <authorList>
            <person name="Gloeckner F.O."/>
            <person name="Kube M."/>
            <person name="Bauer M."/>
            <person name="Teeling H."/>
            <person name="Lombardot T."/>
            <person name="Ludwig W."/>
            <person name="Gade D."/>
            <person name="Beck A."/>
            <person name="Borzym K."/>
            <person name="Heitmann K."/>
            <person name="Rabus R."/>
            <person name="Schlesner H."/>
            <person name="Amann R."/>
            <person name="Reinhardt R."/>
        </authorList>
    </citation>
    <scope>NUCLEOTIDE SEQUENCE [LARGE SCALE GENOMIC DNA]</scope>
    <source>
        <strain evidence="3">DSM 10527 / NCIMB 13988 / SH1</strain>
    </source>
</reference>
<dbReference type="AlphaFoldDB" id="Q7UN21"/>
<evidence type="ECO:0000313" key="3">
    <source>
        <dbReference type="Proteomes" id="UP000001025"/>
    </source>
</evidence>
<proteinExistence type="predicted"/>